<comment type="caution">
    <text evidence="7">The sequence shown here is derived from an EMBL/GenBank/DDBJ whole genome shotgun (WGS) entry which is preliminary data.</text>
</comment>
<dbReference type="RefSeq" id="WP_259448155.1">
    <property type="nucleotide sequence ID" value="NZ_CP119520.1"/>
</dbReference>
<keyword evidence="4" id="KW-1133">Transmembrane helix</keyword>
<evidence type="ECO:0000256" key="6">
    <source>
        <dbReference type="SAM" id="MobiDB-lite"/>
    </source>
</evidence>
<dbReference type="Proteomes" id="UP001165263">
    <property type="component" value="Unassembled WGS sequence"/>
</dbReference>
<dbReference type="Gene3D" id="2.60.450.10">
    <property type="entry name" value="Lipopolysaccharide (LPS) transport protein A like domain"/>
    <property type="match status" value="1"/>
</dbReference>
<dbReference type="EMBL" id="JANUHC010000002">
    <property type="protein sequence ID" value="MCS0628949.1"/>
    <property type="molecule type" value="Genomic_DNA"/>
</dbReference>
<evidence type="ECO:0000256" key="1">
    <source>
        <dbReference type="ARBA" id="ARBA00022475"/>
    </source>
</evidence>
<dbReference type="InterPro" id="IPR026265">
    <property type="entry name" value="LptC"/>
</dbReference>
<keyword evidence="2" id="KW-0997">Cell inner membrane</keyword>
<evidence type="ECO:0000256" key="5">
    <source>
        <dbReference type="ARBA" id="ARBA00023136"/>
    </source>
</evidence>
<gene>
    <name evidence="7" type="primary">lptC</name>
    <name evidence="7" type="ORF">NX786_06340</name>
</gene>
<dbReference type="PANTHER" id="PTHR37481">
    <property type="entry name" value="LIPOPOLYSACCHARIDE EXPORT SYSTEM PROTEIN LPTC"/>
    <property type="match status" value="1"/>
</dbReference>
<reference evidence="7" key="1">
    <citation type="submission" date="2022-08" db="EMBL/GenBank/DDBJ databases">
        <title>Reclassification of Massilia species as members of the genera Telluria, Duganella, Pseudoduganella, Mokoshia gen. nov. and Zemynaea gen. nov. using orthogonal and non-orthogonal genome-based approaches.</title>
        <authorList>
            <person name="Bowman J.P."/>
        </authorList>
    </citation>
    <scope>NUCLEOTIDE SEQUENCE</scope>
    <source>
        <strain evidence="7">LMG 11547</strain>
    </source>
</reference>
<keyword evidence="5" id="KW-0472">Membrane</keyword>
<evidence type="ECO:0000256" key="2">
    <source>
        <dbReference type="ARBA" id="ARBA00022519"/>
    </source>
</evidence>
<dbReference type="PANTHER" id="PTHR37481:SF1">
    <property type="entry name" value="LIPOPOLYSACCHARIDE EXPORT SYSTEM PROTEIN LPTC"/>
    <property type="match status" value="1"/>
</dbReference>
<evidence type="ECO:0000313" key="8">
    <source>
        <dbReference type="Proteomes" id="UP001165263"/>
    </source>
</evidence>
<dbReference type="InterPro" id="IPR010664">
    <property type="entry name" value="LipoPS_assembly_LptC-rel"/>
</dbReference>
<dbReference type="InterPro" id="IPR052363">
    <property type="entry name" value="LPS_export_LptC"/>
</dbReference>
<organism evidence="7 8">
    <name type="scientific">Telluria mixta</name>
    <dbReference type="NCBI Taxonomy" id="34071"/>
    <lineage>
        <taxon>Bacteria</taxon>
        <taxon>Pseudomonadati</taxon>
        <taxon>Pseudomonadota</taxon>
        <taxon>Betaproteobacteria</taxon>
        <taxon>Burkholderiales</taxon>
        <taxon>Oxalobacteraceae</taxon>
        <taxon>Telluria group</taxon>
        <taxon>Telluria</taxon>
    </lineage>
</organism>
<protein>
    <submittedName>
        <fullName evidence="7">LPS export ABC transporter periplasmic protein LptC</fullName>
    </submittedName>
</protein>
<dbReference type="NCBIfam" id="TIGR04409">
    <property type="entry name" value="LptC_YrbK"/>
    <property type="match status" value="1"/>
</dbReference>
<evidence type="ECO:0000313" key="7">
    <source>
        <dbReference type="EMBL" id="MCS0628949.1"/>
    </source>
</evidence>
<evidence type="ECO:0000256" key="3">
    <source>
        <dbReference type="ARBA" id="ARBA00022692"/>
    </source>
</evidence>
<evidence type="ECO:0000256" key="4">
    <source>
        <dbReference type="ARBA" id="ARBA00022989"/>
    </source>
</evidence>
<accession>A0ABT2BUY8</accession>
<sequence length="207" mass="22687">MAPASYKRTAHRWRLLLLMLFAVFCAFGSFWLVQVMQGDENAAGFNAGNEPDYIVDNFSWVRMSEAGKPRYVISGERLTHRPVDNTALVDKPVVQSLTDEHPPMTMTSNSALVSQNQNQIDLTGNVDIRRPAAPGAEPMRIRTEVLTILPDDEIAKTDKPVHMTLGAASVDAVGMVANNATQQIALGGRGKMTYPPRQSRASPQASH</sequence>
<name>A0ABT2BUY8_9BURK</name>
<keyword evidence="1" id="KW-1003">Cell membrane</keyword>
<feature type="region of interest" description="Disordered" evidence="6">
    <location>
        <begin position="187"/>
        <end position="207"/>
    </location>
</feature>
<dbReference type="Pfam" id="PF06835">
    <property type="entry name" value="LptC"/>
    <property type="match status" value="1"/>
</dbReference>
<keyword evidence="3" id="KW-0812">Transmembrane</keyword>
<keyword evidence="8" id="KW-1185">Reference proteome</keyword>
<proteinExistence type="predicted"/>